<feature type="region of interest" description="Disordered" evidence="1">
    <location>
        <begin position="229"/>
        <end position="249"/>
    </location>
</feature>
<comment type="caution">
    <text evidence="3">The sequence shown here is derived from an EMBL/GenBank/DDBJ whole genome shotgun (WGS) entry which is preliminary data.</text>
</comment>
<dbReference type="PANTHER" id="PTHR11362:SF140">
    <property type="entry name" value="PEBP-LIKE PROTEIN"/>
    <property type="match status" value="1"/>
</dbReference>
<evidence type="ECO:0000313" key="3">
    <source>
        <dbReference type="EMBL" id="THH07259.1"/>
    </source>
</evidence>
<dbReference type="AlphaFoldDB" id="A0A4S4L757"/>
<reference evidence="3 4" key="1">
    <citation type="submission" date="2019-02" db="EMBL/GenBank/DDBJ databases">
        <title>Genome sequencing of the rare red list fungi Bondarzewia mesenterica.</title>
        <authorList>
            <person name="Buettner E."/>
            <person name="Kellner H."/>
        </authorList>
    </citation>
    <scope>NUCLEOTIDE SEQUENCE [LARGE SCALE GENOMIC DNA]</scope>
    <source>
        <strain evidence="3 4">DSM 108281</strain>
    </source>
</reference>
<feature type="signal peptide" evidence="2">
    <location>
        <begin position="1"/>
        <end position="17"/>
    </location>
</feature>
<dbReference type="Gene3D" id="3.90.280.10">
    <property type="entry name" value="PEBP-like"/>
    <property type="match status" value="1"/>
</dbReference>
<feature type="chain" id="PRO_5020869940" evidence="2">
    <location>
        <begin position="18"/>
        <end position="277"/>
    </location>
</feature>
<protein>
    <submittedName>
        <fullName evidence="3">Uncharacterized protein</fullName>
    </submittedName>
</protein>
<dbReference type="Pfam" id="PF01161">
    <property type="entry name" value="PBP"/>
    <property type="match status" value="1"/>
</dbReference>
<keyword evidence="4" id="KW-1185">Reference proteome</keyword>
<proteinExistence type="predicted"/>
<dbReference type="SUPFAM" id="SSF49777">
    <property type="entry name" value="PEBP-like"/>
    <property type="match status" value="1"/>
</dbReference>
<name>A0A4S4L757_9AGAM</name>
<dbReference type="InterPro" id="IPR035810">
    <property type="entry name" value="PEBP_euk"/>
</dbReference>
<dbReference type="InterPro" id="IPR008914">
    <property type="entry name" value="PEBP"/>
</dbReference>
<sequence length="277" mass="27839">MFVPVALALSFASLVTAQSNNPALQIQAIQAHFSNAGLVPSLLSTFNPSAILNLTYSGVGTISPGQQLTKDQVSPTPQLAITPANSTVKLEGNYTLVMADADVVGTDETKGQTRHWLVNGVTLTGSSAPLNVSTESGVAVTSYAGPAPASGSGTHRYVILLLPQSSNFSPPQNLSTAGVGVSVFNLEDYISSSKLGAPIAGTYIDVEEGTATSTPSATSAVVTSTLPAAQSTGSSSASSSGTSTAHTTSSTHNAALGTQLICTPLAMLAAAFGVLAL</sequence>
<evidence type="ECO:0000256" key="1">
    <source>
        <dbReference type="SAM" id="MobiDB-lite"/>
    </source>
</evidence>
<accession>A0A4S4L757</accession>
<dbReference type="EMBL" id="SGPL01000795">
    <property type="protein sequence ID" value="THH07259.1"/>
    <property type="molecule type" value="Genomic_DNA"/>
</dbReference>
<dbReference type="OrthoDB" id="2506647at2759"/>
<keyword evidence="2" id="KW-0732">Signal</keyword>
<organism evidence="3 4">
    <name type="scientific">Bondarzewia mesenterica</name>
    <dbReference type="NCBI Taxonomy" id="1095465"/>
    <lineage>
        <taxon>Eukaryota</taxon>
        <taxon>Fungi</taxon>
        <taxon>Dikarya</taxon>
        <taxon>Basidiomycota</taxon>
        <taxon>Agaricomycotina</taxon>
        <taxon>Agaricomycetes</taxon>
        <taxon>Russulales</taxon>
        <taxon>Bondarzewiaceae</taxon>
        <taxon>Bondarzewia</taxon>
    </lineage>
</organism>
<dbReference type="Proteomes" id="UP000310158">
    <property type="component" value="Unassembled WGS sequence"/>
</dbReference>
<gene>
    <name evidence="3" type="ORF">EW146_g9374</name>
</gene>
<dbReference type="CDD" id="cd00866">
    <property type="entry name" value="PEBP_euk"/>
    <property type="match status" value="1"/>
</dbReference>
<dbReference type="InterPro" id="IPR036610">
    <property type="entry name" value="PEBP-like_sf"/>
</dbReference>
<evidence type="ECO:0000256" key="2">
    <source>
        <dbReference type="SAM" id="SignalP"/>
    </source>
</evidence>
<evidence type="ECO:0000313" key="4">
    <source>
        <dbReference type="Proteomes" id="UP000310158"/>
    </source>
</evidence>
<dbReference type="PANTHER" id="PTHR11362">
    <property type="entry name" value="PHOSPHATIDYLETHANOLAMINE-BINDING PROTEIN"/>
    <property type="match status" value="1"/>
</dbReference>